<dbReference type="Proteomes" id="UP000269154">
    <property type="component" value="Unassembled WGS sequence"/>
</dbReference>
<protein>
    <submittedName>
        <fullName evidence="3">Transposase</fullName>
    </submittedName>
</protein>
<evidence type="ECO:0000259" key="2">
    <source>
        <dbReference type="Pfam" id="PF07282"/>
    </source>
</evidence>
<organism evidence="3 4">
    <name type="scientific">Okeania hirsuta</name>
    <dbReference type="NCBI Taxonomy" id="1458930"/>
    <lineage>
        <taxon>Bacteria</taxon>
        <taxon>Bacillati</taxon>
        <taxon>Cyanobacteriota</taxon>
        <taxon>Cyanophyceae</taxon>
        <taxon>Oscillatoriophycideae</taxon>
        <taxon>Oscillatoriales</taxon>
        <taxon>Microcoleaceae</taxon>
        <taxon>Okeania</taxon>
    </lineage>
</organism>
<keyword evidence="1" id="KW-0238">DNA-binding</keyword>
<keyword evidence="4" id="KW-1185">Reference proteome</keyword>
<evidence type="ECO:0000313" key="3">
    <source>
        <dbReference type="EMBL" id="RQH23232.1"/>
    </source>
</evidence>
<proteinExistence type="predicted"/>
<accession>A0A3N6P345</accession>
<dbReference type="GO" id="GO:0003677">
    <property type="term" value="F:DNA binding"/>
    <property type="evidence" value="ECO:0007669"/>
    <property type="project" value="UniProtKB-KW"/>
</dbReference>
<feature type="domain" description="Cas12f1-like TNB" evidence="2">
    <location>
        <begin position="25"/>
        <end position="91"/>
    </location>
</feature>
<reference evidence="3 4" key="1">
    <citation type="journal article" date="2018" name="ACS Chem. Biol.">
        <title>Ketoreductase domain dysfunction expands chemodiversity: malyngamide biosynthesis in the cyanobacterium Okeania hirsuta.</title>
        <authorList>
            <person name="Moss N.A."/>
            <person name="Leao T."/>
            <person name="Rankin M."/>
            <person name="McCullough T.M."/>
            <person name="Qu P."/>
            <person name="Korobeynikov A."/>
            <person name="Smith J.L."/>
            <person name="Gerwick L."/>
            <person name="Gerwick W.H."/>
        </authorList>
    </citation>
    <scope>NUCLEOTIDE SEQUENCE [LARGE SCALE GENOMIC DNA]</scope>
    <source>
        <strain evidence="3 4">PAB10Feb10-1</strain>
    </source>
</reference>
<gene>
    <name evidence="3" type="ORF">D5R40_30580</name>
</gene>
<dbReference type="InterPro" id="IPR010095">
    <property type="entry name" value="Cas12f1-like_TNB"/>
</dbReference>
<dbReference type="AlphaFoldDB" id="A0A3N6P345"/>
<comment type="caution">
    <text evidence="3">The sequence shown here is derived from an EMBL/GenBank/DDBJ whole genome shotgun (WGS) entry which is preliminary data.</text>
</comment>
<evidence type="ECO:0000313" key="4">
    <source>
        <dbReference type="Proteomes" id="UP000269154"/>
    </source>
</evidence>
<name>A0A3N6P345_9CYAN</name>
<dbReference type="Pfam" id="PF07282">
    <property type="entry name" value="Cas12f1-like_TNB"/>
    <property type="match status" value="1"/>
</dbReference>
<evidence type="ECO:0000256" key="1">
    <source>
        <dbReference type="ARBA" id="ARBA00023125"/>
    </source>
</evidence>
<sequence>MLSNHNPPPSPPWRGARGVGANQGFYEFRRQLEYKCQWYCSELVVVDRFFPSSKTCCRCGHVQDMPLSLRTYDCPDCGLSIDRDLNASINLRNAVGLIVNACGRSAADSSGGLRSIP</sequence>
<dbReference type="EMBL" id="RCBY01000349">
    <property type="protein sequence ID" value="RQH23232.1"/>
    <property type="molecule type" value="Genomic_DNA"/>
</dbReference>